<evidence type="ECO:0000313" key="2">
    <source>
        <dbReference type="Proteomes" id="UP000432715"/>
    </source>
</evidence>
<organism evidence="1 2">
    <name type="scientific">Alkaliphilus pronyensis</name>
    <dbReference type="NCBI Taxonomy" id="1482732"/>
    <lineage>
        <taxon>Bacteria</taxon>
        <taxon>Bacillati</taxon>
        <taxon>Bacillota</taxon>
        <taxon>Clostridia</taxon>
        <taxon>Peptostreptococcales</taxon>
        <taxon>Natronincolaceae</taxon>
        <taxon>Alkaliphilus</taxon>
    </lineage>
</organism>
<dbReference type="RefSeq" id="WP_151860224.1">
    <property type="nucleotide sequence ID" value="NZ_WBZC01000010.1"/>
</dbReference>
<comment type="caution">
    <text evidence="1">The sequence shown here is derived from an EMBL/GenBank/DDBJ whole genome shotgun (WGS) entry which is preliminary data.</text>
</comment>
<accession>A0A6I0FAI5</accession>
<evidence type="ECO:0008006" key="3">
    <source>
        <dbReference type="Google" id="ProtNLM"/>
    </source>
</evidence>
<sequence length="322" mass="37828">MFKLSNVLLFIIIVLFFTGCNTPYNESTKSSNPELNPEELKINDQVESEYRLLDVECKEFVSKSWSSSGVYSVLNDTYGDNVHVFKDGKLLYSKDTFMLEEKNKYFYVKISPSGKEFIATKFLYNEEKTQIILVDTETGEEEIFFEYDEPLFLIKWTDRGIYLQKRTQWYEMDYHVDKSVYLLSDDRNMSKVEGLEDKAFKIVDIYKEWVLYEDIVNNKRYIKKYNLKTREAITLNEFVEFDEEGNYCSYGELAFLNSSDIIIGHKYTNAKGYQVITSIEGEIKILCEGQFIGLLSNSFVYKKSCDTGYMYVKSLYMPNNNI</sequence>
<evidence type="ECO:0000313" key="1">
    <source>
        <dbReference type="EMBL" id="KAB3537392.1"/>
    </source>
</evidence>
<proteinExistence type="predicted"/>
<reference evidence="1 2" key="1">
    <citation type="submission" date="2019-10" db="EMBL/GenBank/DDBJ databases">
        <title>Alkaliphilus serpentinus sp. nov. and Alkaliphilus pronyensis sp. nov., two novel anaerobic alkaliphilic species isolated from the serpentinized-hosted hydrothermal field of the Prony Bay (New Caledonia).</title>
        <authorList>
            <person name="Postec A."/>
        </authorList>
    </citation>
    <scope>NUCLEOTIDE SEQUENCE [LARGE SCALE GENOMIC DNA]</scope>
    <source>
        <strain evidence="1 2">LacV</strain>
    </source>
</reference>
<gene>
    <name evidence="1" type="ORF">F8154_03635</name>
</gene>
<protein>
    <recommendedName>
        <fullName evidence="3">WG repeat-containing protein</fullName>
    </recommendedName>
</protein>
<dbReference type="AlphaFoldDB" id="A0A6I0FAI5"/>
<dbReference type="EMBL" id="WBZC01000010">
    <property type="protein sequence ID" value="KAB3537392.1"/>
    <property type="molecule type" value="Genomic_DNA"/>
</dbReference>
<dbReference type="Proteomes" id="UP000432715">
    <property type="component" value="Unassembled WGS sequence"/>
</dbReference>
<keyword evidence="2" id="KW-1185">Reference proteome</keyword>
<dbReference type="PROSITE" id="PS51257">
    <property type="entry name" value="PROKAR_LIPOPROTEIN"/>
    <property type="match status" value="1"/>
</dbReference>
<name>A0A6I0FAI5_9FIRM</name>